<reference evidence="3 4" key="1">
    <citation type="submission" date="2019-06" db="EMBL/GenBank/DDBJ databases">
        <authorList>
            <person name="Rodrigo-Torres L."/>
            <person name="Arahal R. D."/>
            <person name="Lucena T."/>
        </authorList>
    </citation>
    <scope>NUCLEOTIDE SEQUENCE [LARGE SCALE GENOMIC DNA]</scope>
    <source>
        <strain evidence="3 4">SW08-7</strain>
    </source>
</reference>
<evidence type="ECO:0000313" key="3">
    <source>
        <dbReference type="EMBL" id="VUF14534.1"/>
    </source>
</evidence>
<feature type="signal peptide" evidence="1">
    <location>
        <begin position="1"/>
        <end position="26"/>
    </location>
</feature>
<dbReference type="OrthoDB" id="7995958at2"/>
<organism evidence="3 4">
    <name type="scientific">Methylobacterium dankookense</name>
    <dbReference type="NCBI Taxonomy" id="560405"/>
    <lineage>
        <taxon>Bacteria</taxon>
        <taxon>Pseudomonadati</taxon>
        <taxon>Pseudomonadota</taxon>
        <taxon>Alphaproteobacteria</taxon>
        <taxon>Hyphomicrobiales</taxon>
        <taxon>Methylobacteriaceae</taxon>
        <taxon>Methylobacterium</taxon>
    </lineage>
</organism>
<gene>
    <name evidence="2" type="ORF">IFDJLNFL_2857</name>
    <name evidence="3" type="ORF">MTDSW087_04259</name>
</gene>
<evidence type="ECO:0000313" key="4">
    <source>
        <dbReference type="Proteomes" id="UP000401717"/>
    </source>
</evidence>
<evidence type="ECO:0000313" key="2">
    <source>
        <dbReference type="EMBL" id="GJD56959.1"/>
    </source>
</evidence>
<reference evidence="2" key="3">
    <citation type="submission" date="2021-08" db="EMBL/GenBank/DDBJ databases">
        <authorList>
            <person name="Tani A."/>
            <person name="Ola A."/>
            <person name="Ogura Y."/>
            <person name="Katsura K."/>
            <person name="Hayashi T."/>
        </authorList>
    </citation>
    <scope>NUCLEOTIDE SEQUENCE</scope>
    <source>
        <strain evidence="2">DSM 22415</strain>
    </source>
</reference>
<dbReference type="Proteomes" id="UP000401717">
    <property type="component" value="Unassembled WGS sequence"/>
</dbReference>
<sequence>MRAASLALALLIAACALFLRSYTVPPAPDRRGGTTLALTWPNRPLFGSPRADCLGLPDTEPVVGCLVASVNRARSEGIPLLALPFCARCYELAQRIALIGQDETAARARLAQIARFGW</sequence>
<keyword evidence="1" id="KW-0732">Signal</keyword>
<dbReference type="EMBL" id="BPQI01000078">
    <property type="protein sequence ID" value="GJD56959.1"/>
    <property type="molecule type" value="Genomic_DNA"/>
</dbReference>
<evidence type="ECO:0000313" key="5">
    <source>
        <dbReference type="Proteomes" id="UP001055303"/>
    </source>
</evidence>
<protein>
    <submittedName>
        <fullName evidence="3">Uncharacterized protein</fullName>
    </submittedName>
</protein>
<accession>A0A564G377</accession>
<dbReference type="PROSITE" id="PS51257">
    <property type="entry name" value="PROKAR_LIPOPROTEIN"/>
    <property type="match status" value="1"/>
</dbReference>
<proteinExistence type="predicted"/>
<reference evidence="2" key="2">
    <citation type="journal article" date="2021" name="Front. Microbiol.">
        <title>Comprehensive Comparative Genomics and Phenotyping of Methylobacterium Species.</title>
        <authorList>
            <person name="Alessa O."/>
            <person name="Ogura Y."/>
            <person name="Fujitani Y."/>
            <person name="Takami H."/>
            <person name="Hayashi T."/>
            <person name="Sahin N."/>
            <person name="Tani A."/>
        </authorList>
    </citation>
    <scope>NUCLEOTIDE SEQUENCE</scope>
    <source>
        <strain evidence="2">DSM 22415</strain>
    </source>
</reference>
<dbReference type="Proteomes" id="UP001055303">
    <property type="component" value="Unassembled WGS sequence"/>
</dbReference>
<dbReference type="EMBL" id="CABFVH010000035">
    <property type="protein sequence ID" value="VUF14534.1"/>
    <property type="molecule type" value="Genomic_DNA"/>
</dbReference>
<name>A0A564G377_9HYPH</name>
<dbReference type="AlphaFoldDB" id="A0A564G377"/>
<feature type="chain" id="PRO_5021809697" evidence="1">
    <location>
        <begin position="27"/>
        <end position="118"/>
    </location>
</feature>
<keyword evidence="5" id="KW-1185">Reference proteome</keyword>
<dbReference type="RefSeq" id="WP_144766880.1">
    <property type="nucleotide sequence ID" value="NZ_BPQI01000078.1"/>
</dbReference>
<evidence type="ECO:0000256" key="1">
    <source>
        <dbReference type="SAM" id="SignalP"/>
    </source>
</evidence>